<proteinExistence type="predicted"/>
<dbReference type="GO" id="GO:0055085">
    <property type="term" value="P:transmembrane transport"/>
    <property type="evidence" value="ECO:0007669"/>
    <property type="project" value="InterPro"/>
</dbReference>
<dbReference type="RefSeq" id="WP_183938921.1">
    <property type="nucleotide sequence ID" value="NZ_BAABBG010000001.1"/>
</dbReference>
<evidence type="ECO:0000313" key="3">
    <source>
        <dbReference type="Proteomes" id="UP000581447"/>
    </source>
</evidence>
<keyword evidence="3" id="KW-1185">Reference proteome</keyword>
<dbReference type="SUPFAM" id="SSF74653">
    <property type="entry name" value="TolA/TonB C-terminal domain"/>
    <property type="match status" value="1"/>
</dbReference>
<dbReference type="AlphaFoldDB" id="A0A840AW86"/>
<dbReference type="InterPro" id="IPR037682">
    <property type="entry name" value="TonB_C"/>
</dbReference>
<dbReference type="EMBL" id="JACIEA010000001">
    <property type="protein sequence ID" value="MBB3941813.1"/>
    <property type="molecule type" value="Genomic_DNA"/>
</dbReference>
<dbReference type="Pfam" id="PF03544">
    <property type="entry name" value="TonB_C"/>
    <property type="match status" value="1"/>
</dbReference>
<name>A0A840AW86_9SPHN</name>
<sequence>MPWNVDFAEDRCRIARVFGADNERVLMFLDRYGPGEYFRLTVVGKPMQTLHDKGDASVQFGPAEKEQQIDFLAGTLDKLPALIFSSHTRVAPPSDEELAAIAKRSPDDEWIELAPVSDARLKAISNLTIGKPLRRPVVLETGSMRGAFKVSNACIDNLMTTWGIDVEKHRTMLRMPTPQKPPSRWIVSSDYPIKMLRVGQPAIVEFRLSIGPDGVPLACHIQETTRPKEFDNAVCKSVMRRARFEPGLDATGTAITSYYRNTVRFQIP</sequence>
<dbReference type="Proteomes" id="UP000581447">
    <property type="component" value="Unassembled WGS sequence"/>
</dbReference>
<protein>
    <recommendedName>
        <fullName evidence="1">TonB C-terminal domain-containing protein</fullName>
    </recommendedName>
</protein>
<organism evidence="2 3">
    <name type="scientific">Sphingorhabdus rigui</name>
    <dbReference type="NCBI Taxonomy" id="1282858"/>
    <lineage>
        <taxon>Bacteria</taxon>
        <taxon>Pseudomonadati</taxon>
        <taxon>Pseudomonadota</taxon>
        <taxon>Alphaproteobacteria</taxon>
        <taxon>Sphingomonadales</taxon>
        <taxon>Sphingomonadaceae</taxon>
        <taxon>Sphingorhabdus</taxon>
    </lineage>
</organism>
<dbReference type="Gene3D" id="3.30.1150.10">
    <property type="match status" value="1"/>
</dbReference>
<evidence type="ECO:0000313" key="2">
    <source>
        <dbReference type="EMBL" id="MBB3941813.1"/>
    </source>
</evidence>
<gene>
    <name evidence="2" type="ORF">GGR91_000035</name>
</gene>
<evidence type="ECO:0000259" key="1">
    <source>
        <dbReference type="Pfam" id="PF03544"/>
    </source>
</evidence>
<comment type="caution">
    <text evidence="2">The sequence shown here is derived from an EMBL/GenBank/DDBJ whole genome shotgun (WGS) entry which is preliminary data.</text>
</comment>
<reference evidence="2 3" key="1">
    <citation type="submission" date="2020-08" db="EMBL/GenBank/DDBJ databases">
        <title>Genomic Encyclopedia of Type Strains, Phase IV (KMG-IV): sequencing the most valuable type-strain genomes for metagenomic binning, comparative biology and taxonomic classification.</title>
        <authorList>
            <person name="Goeker M."/>
        </authorList>
    </citation>
    <scope>NUCLEOTIDE SEQUENCE [LARGE SCALE GENOMIC DNA]</scope>
    <source>
        <strain evidence="2 3">DSM 29050</strain>
    </source>
</reference>
<feature type="domain" description="TonB C-terminal" evidence="1">
    <location>
        <begin position="190"/>
        <end position="266"/>
    </location>
</feature>
<accession>A0A840AW86</accession>